<dbReference type="CDD" id="cd07177">
    <property type="entry name" value="terB_like"/>
    <property type="match status" value="1"/>
</dbReference>
<dbReference type="OrthoDB" id="7173212at2"/>
<dbReference type="RefSeq" id="WP_072603054.1">
    <property type="nucleotide sequence ID" value="NZ_CP018171.1"/>
</dbReference>
<protein>
    <recommendedName>
        <fullName evidence="2">WYL domain-containing protein</fullName>
    </recommendedName>
</protein>
<dbReference type="InterPro" id="IPR029024">
    <property type="entry name" value="TerB-like"/>
</dbReference>
<organism evidence="3 4">
    <name type="scientific">Aquibium oceanicum</name>
    <dbReference type="NCBI Taxonomy" id="1670800"/>
    <lineage>
        <taxon>Bacteria</taxon>
        <taxon>Pseudomonadati</taxon>
        <taxon>Pseudomonadota</taxon>
        <taxon>Alphaproteobacteria</taxon>
        <taxon>Hyphomicrobiales</taxon>
        <taxon>Phyllobacteriaceae</taxon>
        <taxon>Aquibium</taxon>
    </lineage>
</organism>
<dbReference type="EMBL" id="CP018171">
    <property type="protein sequence ID" value="APH71418.1"/>
    <property type="molecule type" value="Genomic_DNA"/>
</dbReference>
<evidence type="ECO:0000313" key="3">
    <source>
        <dbReference type="EMBL" id="APH71418.1"/>
    </source>
</evidence>
<evidence type="ECO:0000313" key="4">
    <source>
        <dbReference type="Proteomes" id="UP000182840"/>
    </source>
</evidence>
<name>A0A1L3SPU7_9HYPH</name>
<evidence type="ECO:0000259" key="2">
    <source>
        <dbReference type="Pfam" id="PF13280"/>
    </source>
</evidence>
<proteinExistence type="predicted"/>
<dbReference type="Pfam" id="PF13280">
    <property type="entry name" value="WYL"/>
    <property type="match status" value="1"/>
</dbReference>
<dbReference type="SUPFAM" id="SSF158682">
    <property type="entry name" value="TerB-like"/>
    <property type="match status" value="1"/>
</dbReference>
<dbReference type="Gene3D" id="1.10.3680.10">
    <property type="entry name" value="TerB-like"/>
    <property type="match status" value="1"/>
</dbReference>
<feature type="region of interest" description="Disordered" evidence="1">
    <location>
        <begin position="23"/>
        <end position="42"/>
    </location>
</feature>
<gene>
    <name evidence="3" type="ORF">BSQ44_08595</name>
</gene>
<dbReference type="AlphaFoldDB" id="A0A1L3SPU7"/>
<reference evidence="4" key="1">
    <citation type="submission" date="2016-11" db="EMBL/GenBank/DDBJ databases">
        <title>Mesorhizobium oceanicum sp. nov., isolated from deep seawater in South China Sea.</title>
        <authorList>
            <person name="Fu G.-Y."/>
        </authorList>
    </citation>
    <scope>NUCLEOTIDE SEQUENCE [LARGE SCALE GENOMIC DNA]</scope>
    <source>
        <strain evidence="4">B7</strain>
    </source>
</reference>
<dbReference type="KEGG" id="meso:BSQ44_08595"/>
<feature type="domain" description="WYL" evidence="2">
    <location>
        <begin position="46"/>
        <end position="101"/>
    </location>
</feature>
<sequence length="262" mass="28856">MASSNAAETLAIWVEQRPVWQPARPVSIPDADDPDDEGGASLGYAEGQSFMIEYVDSAGRTSTRRITVWHLQEGGSAGIPSLYAKCHERNAMRTFRIDRIKCCIDFDGVVHDDVPSFIAESFGMALPLARKREPAESARWNALIGKIRTEAVLLTAMSRCDGQMAASEIEVMVAYLAKVAEREGSLLHDAEIGKLRQYLSRLRPTPRSIAGAVADATGFEPGRLKHLILAAARVMDADERRHPQEIRLLNIVSRELLGTTLM</sequence>
<evidence type="ECO:0000256" key="1">
    <source>
        <dbReference type="SAM" id="MobiDB-lite"/>
    </source>
</evidence>
<keyword evidence="4" id="KW-1185">Reference proteome</keyword>
<accession>A0A1L3SPU7</accession>
<dbReference type="InterPro" id="IPR026881">
    <property type="entry name" value="WYL_dom"/>
</dbReference>
<dbReference type="Proteomes" id="UP000182840">
    <property type="component" value="Chromosome"/>
</dbReference>